<evidence type="ECO:0000313" key="2">
    <source>
        <dbReference type="EMBL" id="VDD90964.1"/>
    </source>
</evidence>
<dbReference type="EMBL" id="UXUI01008244">
    <property type="protein sequence ID" value="VDD90964.1"/>
    <property type="molecule type" value="Genomic_DNA"/>
</dbReference>
<feature type="signal peptide" evidence="1">
    <location>
        <begin position="1"/>
        <end position="17"/>
    </location>
</feature>
<dbReference type="Gene3D" id="3.40.50.150">
    <property type="entry name" value="Vaccinia Virus protein VP39"/>
    <property type="match status" value="1"/>
</dbReference>
<dbReference type="SUPFAM" id="SSF53335">
    <property type="entry name" value="S-adenosyl-L-methionine-dependent methyltransferases"/>
    <property type="match status" value="1"/>
</dbReference>
<reference evidence="4" key="1">
    <citation type="submission" date="2016-04" db="UniProtKB">
        <authorList>
            <consortium name="WormBaseParasite"/>
        </authorList>
    </citation>
    <scope>IDENTIFICATION</scope>
</reference>
<evidence type="ECO:0000313" key="4">
    <source>
        <dbReference type="WBParaSite" id="EVEC_0000610401-mRNA-1"/>
    </source>
</evidence>
<dbReference type="Proteomes" id="UP000274131">
    <property type="component" value="Unassembled WGS sequence"/>
</dbReference>
<dbReference type="Pfam" id="PF01564">
    <property type="entry name" value="Spermine_synth"/>
    <property type="match status" value="1"/>
</dbReference>
<dbReference type="AlphaFoldDB" id="A0A158QAP0"/>
<name>A0A158QAP0_ENTVE</name>
<dbReference type="InterPro" id="IPR029063">
    <property type="entry name" value="SAM-dependent_MTases_sf"/>
</dbReference>
<protein>
    <submittedName>
        <fullName evidence="4">PABS domain-containing protein</fullName>
    </submittedName>
</protein>
<evidence type="ECO:0000313" key="3">
    <source>
        <dbReference type="Proteomes" id="UP000274131"/>
    </source>
</evidence>
<keyword evidence="3" id="KW-1185">Reference proteome</keyword>
<accession>A0A158QAP0</accession>
<dbReference type="WBParaSite" id="EVEC_0000610401-mRNA-1">
    <property type="protein sequence ID" value="EVEC_0000610401-mRNA-1"/>
    <property type="gene ID" value="EVEC_0000610401"/>
</dbReference>
<dbReference type="OrthoDB" id="5877044at2759"/>
<feature type="chain" id="PRO_5043135313" evidence="1">
    <location>
        <begin position="18"/>
        <end position="287"/>
    </location>
</feature>
<gene>
    <name evidence="2" type="ORF">EVEC_LOCUS5715</name>
</gene>
<organism evidence="4">
    <name type="scientific">Enterobius vermicularis</name>
    <name type="common">Human pinworm</name>
    <dbReference type="NCBI Taxonomy" id="51028"/>
    <lineage>
        <taxon>Eukaryota</taxon>
        <taxon>Metazoa</taxon>
        <taxon>Ecdysozoa</taxon>
        <taxon>Nematoda</taxon>
        <taxon>Chromadorea</taxon>
        <taxon>Rhabditida</taxon>
        <taxon>Spirurina</taxon>
        <taxon>Oxyuridomorpha</taxon>
        <taxon>Oxyuroidea</taxon>
        <taxon>Oxyuridae</taxon>
        <taxon>Enterobius</taxon>
    </lineage>
</organism>
<reference evidence="2 3" key="2">
    <citation type="submission" date="2018-10" db="EMBL/GenBank/DDBJ databases">
        <authorList>
            <consortium name="Pathogen Informatics"/>
        </authorList>
    </citation>
    <scope>NUCLEOTIDE SEQUENCE [LARGE SCALE GENOMIC DNA]</scope>
</reference>
<sequence>MIFLLTLLVHPVLSGNASLVDVIKEQNQENPDLQMIVDIKNITTFPTSLANLSVFDIILNYPSLKKALIIIIAEGFDYTKNDTRRLKVDHSVVHFGLRSLLAAPFAIGSLSTSLNSTSNVLIMNITVVELEKTMVEVAHKYFGLVDDDHQKTIVMDGVKYIENASKNGEKYDVVIIDACPTIYPMEKVILCPSTTFITNDTIRNIREVLSKNGVVIFKMLMVTDDVETKAHKIARRFINYKLNCAVIKMMHEFNRVLVCANAGIPKSHMEPSYIANKSLVVYREVGF</sequence>
<keyword evidence="1" id="KW-0732">Signal</keyword>
<proteinExistence type="predicted"/>
<evidence type="ECO:0000256" key="1">
    <source>
        <dbReference type="SAM" id="SignalP"/>
    </source>
</evidence>